<evidence type="ECO:0000256" key="4">
    <source>
        <dbReference type="ARBA" id="ARBA00022840"/>
    </source>
</evidence>
<dbReference type="GO" id="GO:0016787">
    <property type="term" value="F:hydrolase activity"/>
    <property type="evidence" value="ECO:0007669"/>
    <property type="project" value="UniProtKB-KW"/>
</dbReference>
<feature type="region of interest" description="Disordered" evidence="5">
    <location>
        <begin position="213"/>
        <end position="245"/>
    </location>
</feature>
<dbReference type="PROSITE" id="PS51194">
    <property type="entry name" value="HELICASE_CTER"/>
    <property type="match status" value="1"/>
</dbReference>
<keyword evidence="4" id="KW-0067">ATP-binding</keyword>
<feature type="region of interest" description="Disordered" evidence="5">
    <location>
        <begin position="1064"/>
        <end position="1103"/>
    </location>
</feature>
<dbReference type="Pfam" id="PF00270">
    <property type="entry name" value="DEAD"/>
    <property type="match status" value="1"/>
</dbReference>
<dbReference type="InterPro" id="IPR007502">
    <property type="entry name" value="Helicase-assoc_dom"/>
</dbReference>
<dbReference type="OrthoDB" id="9805617at2"/>
<dbReference type="PANTHER" id="PTHR18934">
    <property type="entry name" value="ATP-DEPENDENT RNA HELICASE"/>
    <property type="match status" value="1"/>
</dbReference>
<feature type="domain" description="Helicase C-terminal" evidence="7">
    <location>
        <begin position="245"/>
        <end position="430"/>
    </location>
</feature>
<dbReference type="GO" id="GO:0004386">
    <property type="term" value="F:helicase activity"/>
    <property type="evidence" value="ECO:0007669"/>
    <property type="project" value="UniProtKB-KW"/>
</dbReference>
<dbReference type="PANTHER" id="PTHR18934:SF99">
    <property type="entry name" value="ATP-DEPENDENT RNA HELICASE DHX37-RELATED"/>
    <property type="match status" value="1"/>
</dbReference>
<dbReference type="FunFam" id="1.20.120.1080:FF:000005">
    <property type="entry name" value="ATP-dependent helicase HrpA"/>
    <property type="match status" value="1"/>
</dbReference>
<dbReference type="Gene3D" id="1.20.120.1080">
    <property type="match status" value="1"/>
</dbReference>
<dbReference type="SMART" id="SM00487">
    <property type="entry name" value="DEXDc"/>
    <property type="match status" value="1"/>
</dbReference>
<dbReference type="InterPro" id="IPR011545">
    <property type="entry name" value="DEAD/DEAH_box_helicase_dom"/>
</dbReference>
<name>A0A1C4GZV9_9BIFI</name>
<dbReference type="SUPFAM" id="SSF52540">
    <property type="entry name" value="P-loop containing nucleoside triphosphate hydrolases"/>
    <property type="match status" value="1"/>
</dbReference>
<evidence type="ECO:0000259" key="7">
    <source>
        <dbReference type="PROSITE" id="PS51194"/>
    </source>
</evidence>
<dbReference type="InterPro" id="IPR001650">
    <property type="entry name" value="Helicase_C-like"/>
</dbReference>
<dbReference type="CDD" id="cd18791">
    <property type="entry name" value="SF2_C_RHA"/>
    <property type="match status" value="1"/>
</dbReference>
<evidence type="ECO:0000259" key="6">
    <source>
        <dbReference type="PROSITE" id="PS51192"/>
    </source>
</evidence>
<keyword evidence="1" id="KW-0547">Nucleotide-binding</keyword>
<evidence type="ECO:0000256" key="1">
    <source>
        <dbReference type="ARBA" id="ARBA00022741"/>
    </source>
</evidence>
<sequence length="1406" mass="156990">MKYQYPQELPVSAAHDEIQQAVRDSQVVIVSGQTGSGKTTQIPKMMLEMGRGTHGHQIVHTQPRRLAARTVAERVCDEMGVELGKEIGYQVRFTDESSPETRLRIVTDGILLAQIQHDPKLSRYDTIIIDEAHERSLNIDFLLGYLTALLPKRRDLKLIITSATIDSVKFKEHFEDTLHTKVPVIEVSGRTYPVQILYEPLGAMPSLMQHVPGFADGSLPDENGEIRSTNGTDGRGGSGSTGNEDVPRAVARACAELVIHSSHDNGARDILVFASGERDIREYEDAIRHHFGTRTSDMRRPDALEIVTLYARLSSKEQHRVFEHHPHQRIVIATNVAETSLTVPGIRYVVDPGEARISRYSKSAKVQRLPIEAISQASADQRSGRCGRIADGIAIRLYSKDDYESRSRFTEPEILRTSLGAVVLHMLSVGVAHTADDVTHFGFIDPPDTRSVSDGFNELTELGAIARKHGEVRLTHTGRQLSRIPIDIRLGRMILEAAHKATPNTLAAVLVIVAFLSLQDPRERPDEIREEADRVHNRYADESSDFLTALNIWDHIFGLDEGDDGKRISNANLRKVCKSEYFSFIRLRQWRDLVSQLRQMCRQMHFKVGKPQPISRPTPEILMLPINQQAAHSLCCSWDTQGIHSSMLAGLLSMMGMQVVREPKASDFSGLKGAAKARAMKRAAKQSKNEYQGARGTHFALFPASSVSKSTPPWVMSTDLTETSRLWARYSAAIDPAWAEPLAGSLTRVTYTEPHWSGLRGSAIASSKVLLYGLPIVQNRPVQWGRINPQEARDFLIRQGLVEGDIQQRFPYDDFIDANRDVLQDAVDDTNRTRQVSASASDEDLFDFYDAVIPQDVTNVADLGKWVKSIHGTQPHLLDFDPEKVERLQSRESVDLRDYPDQWHTIGTDGLPIDLRLSYTYNPNDPADGVTVHIPIKALSRLTPEQFTWNVPGFLDELILGYIKSLPKSLRVQFVPAPDTARTIRAALDQQYPNLPGSGSEGKPNLPPVDKANGTIRWPDFAHAFTYTAINSVNATIHPEDFNSDQLDKLPPYLRVTFSIEEPLPELSEKGRHGSRNRSDDKQVHNANGKEKPTVIDDAAFRSQRQGKAQRYRVLGCGKSLTELQRKFIRQAQASARKTVERQANKAKTQGKAVTQANLLHKAGATTASRAEMLWQAACEKLKLPEARISSRWLSAEALMLASAPYKSTKQLVDDLELAAVKRLLPHIDQLTDDTALAEAINDVTQTFEDTVYSVAHDVIAILKRYAVVDSAVAGKADLAMLAVLQSVREHIATLVYPGFIGKTPPEALPNIERYLHADLMRLDKAKVDKNRDVRWAWEADEAKAVVAEAKEKLKGEPAGPKRESFGARVEQARWMLEEFYVSLWAQELGTKSPASLKRIRKLLES</sequence>
<dbReference type="InterPro" id="IPR027417">
    <property type="entry name" value="P-loop_NTPase"/>
</dbReference>
<dbReference type="SMART" id="SM00490">
    <property type="entry name" value="HELICc"/>
    <property type="match status" value="1"/>
</dbReference>
<keyword evidence="3 8" id="KW-0347">Helicase</keyword>
<dbReference type="InterPro" id="IPR014001">
    <property type="entry name" value="Helicase_ATP-bd"/>
</dbReference>
<dbReference type="EMBL" id="FMBL01000001">
    <property type="protein sequence ID" value="SCC78194.1"/>
    <property type="molecule type" value="Genomic_DNA"/>
</dbReference>
<dbReference type="PROSITE" id="PS51192">
    <property type="entry name" value="HELICASE_ATP_BIND_1"/>
    <property type="match status" value="1"/>
</dbReference>
<organism evidence="8 9">
    <name type="scientific">Bifidobacterium commune</name>
    <dbReference type="NCBI Taxonomy" id="1505727"/>
    <lineage>
        <taxon>Bacteria</taxon>
        <taxon>Bacillati</taxon>
        <taxon>Actinomycetota</taxon>
        <taxon>Actinomycetes</taxon>
        <taxon>Bifidobacteriales</taxon>
        <taxon>Bifidobacteriaceae</taxon>
        <taxon>Bifidobacterium</taxon>
    </lineage>
</organism>
<dbReference type="SMART" id="SM00847">
    <property type="entry name" value="HA2"/>
    <property type="match status" value="1"/>
</dbReference>
<dbReference type="Pfam" id="PF07717">
    <property type="entry name" value="OB_NTP_bind"/>
    <property type="match status" value="1"/>
</dbReference>
<dbReference type="Pfam" id="PF00271">
    <property type="entry name" value="Helicase_C"/>
    <property type="match status" value="1"/>
</dbReference>
<dbReference type="Gene3D" id="3.40.50.300">
    <property type="entry name" value="P-loop containing nucleotide triphosphate hydrolases"/>
    <property type="match status" value="2"/>
</dbReference>
<proteinExistence type="predicted"/>
<dbReference type="GO" id="GO:0003723">
    <property type="term" value="F:RNA binding"/>
    <property type="evidence" value="ECO:0007669"/>
    <property type="project" value="TreeGrafter"/>
</dbReference>
<evidence type="ECO:0000256" key="5">
    <source>
        <dbReference type="SAM" id="MobiDB-lite"/>
    </source>
</evidence>
<evidence type="ECO:0000313" key="9">
    <source>
        <dbReference type="Proteomes" id="UP000242610"/>
    </source>
</evidence>
<evidence type="ECO:0000256" key="3">
    <source>
        <dbReference type="ARBA" id="ARBA00022806"/>
    </source>
</evidence>
<dbReference type="Pfam" id="PF21010">
    <property type="entry name" value="HA2_C"/>
    <property type="match status" value="1"/>
</dbReference>
<dbReference type="InterPro" id="IPR011709">
    <property type="entry name" value="DEAD-box_helicase_OB_fold"/>
</dbReference>
<dbReference type="RefSeq" id="WP_091847032.1">
    <property type="nucleotide sequence ID" value="NZ_FMBL01000001.1"/>
</dbReference>
<protein>
    <submittedName>
        <fullName evidence="8">ATP-dependent helicase HrpA</fullName>
    </submittedName>
</protein>
<accession>A0A1C4GZV9</accession>
<evidence type="ECO:0000256" key="2">
    <source>
        <dbReference type="ARBA" id="ARBA00022801"/>
    </source>
</evidence>
<dbReference type="Proteomes" id="UP000242610">
    <property type="component" value="Unassembled WGS sequence"/>
</dbReference>
<evidence type="ECO:0000313" key="8">
    <source>
        <dbReference type="EMBL" id="SCC78194.1"/>
    </source>
</evidence>
<gene>
    <name evidence="8" type="ORF">GA0061077_0145</name>
</gene>
<keyword evidence="2" id="KW-0378">Hydrolase</keyword>
<keyword evidence="9" id="KW-1185">Reference proteome</keyword>
<dbReference type="Pfam" id="PF11898">
    <property type="entry name" value="DUF3418"/>
    <property type="match status" value="1"/>
</dbReference>
<dbReference type="GO" id="GO:0005524">
    <property type="term" value="F:ATP binding"/>
    <property type="evidence" value="ECO:0007669"/>
    <property type="project" value="UniProtKB-KW"/>
</dbReference>
<reference evidence="8" key="1">
    <citation type="submission" date="2016-08" db="EMBL/GenBank/DDBJ databases">
        <authorList>
            <person name="Seilhamer J.J."/>
        </authorList>
    </citation>
    <scope>NUCLEOTIDE SEQUENCE [LARGE SCALE GENOMIC DNA]</scope>
    <source>
        <strain evidence="8">R-52791</strain>
    </source>
</reference>
<dbReference type="InterPro" id="IPR024590">
    <property type="entry name" value="HrpA_C"/>
</dbReference>
<dbReference type="STRING" id="1505727.GA0061077_0145"/>
<feature type="domain" description="Helicase ATP-binding" evidence="6">
    <location>
        <begin position="19"/>
        <end position="183"/>
    </location>
</feature>
<feature type="compositionally biased region" description="Basic and acidic residues" evidence="5">
    <location>
        <begin position="1067"/>
        <end position="1095"/>
    </location>
</feature>